<sequence>MPKEQIIELSSSIIALGLLLFSVPKSKIREAAISLLFMQSLNWLLSGITVELKLISYPVRFFSYAFRTCFTFEYIIFPIISVVFNLYFPRNGTLIKKIFYIIFYPTVLIIGEVIVEKFTDNIEYLHWNWFLSWSSMLVSLIITYSFYRWFFIKYKKIALSTR</sequence>
<protein>
    <submittedName>
        <fullName evidence="2">Uncharacterized protein</fullName>
    </submittedName>
</protein>
<evidence type="ECO:0000313" key="2">
    <source>
        <dbReference type="EMBL" id="PLS04033.1"/>
    </source>
</evidence>
<name>A0A2N5HEY7_9BACI</name>
<comment type="caution">
    <text evidence="2">The sequence shown here is derived from an EMBL/GenBank/DDBJ whole genome shotgun (WGS) entry which is preliminary data.</text>
</comment>
<dbReference type="Proteomes" id="UP000234950">
    <property type="component" value="Unassembled WGS sequence"/>
</dbReference>
<feature type="transmembrane region" description="Helical" evidence="1">
    <location>
        <begin position="6"/>
        <end position="23"/>
    </location>
</feature>
<feature type="transmembrane region" description="Helical" evidence="1">
    <location>
        <begin position="127"/>
        <end position="147"/>
    </location>
</feature>
<accession>A0A2N5HEY7</accession>
<feature type="transmembrane region" description="Helical" evidence="1">
    <location>
        <begin position="61"/>
        <end position="86"/>
    </location>
</feature>
<keyword evidence="1" id="KW-0812">Transmembrane</keyword>
<dbReference type="EMBL" id="PGVE01000048">
    <property type="protein sequence ID" value="PLS04033.1"/>
    <property type="molecule type" value="Genomic_DNA"/>
</dbReference>
<feature type="transmembrane region" description="Helical" evidence="1">
    <location>
        <begin position="35"/>
        <end position="55"/>
    </location>
</feature>
<keyword evidence="3" id="KW-1185">Reference proteome</keyword>
<dbReference type="AlphaFoldDB" id="A0A2N5HEY7"/>
<dbReference type="NCBIfam" id="NF041644">
    <property type="entry name" value="CBO0543_fam"/>
    <property type="match status" value="1"/>
</dbReference>
<evidence type="ECO:0000256" key="1">
    <source>
        <dbReference type="SAM" id="Phobius"/>
    </source>
</evidence>
<reference evidence="2 3" key="1">
    <citation type="submission" date="2017-11" db="EMBL/GenBank/DDBJ databases">
        <title>Comparitive Functional Genomics of Dry Heat Resistant strains isolated from the Viking Spacecraft.</title>
        <authorList>
            <person name="Seuylemezian A."/>
            <person name="Cooper K."/>
            <person name="Vaishampayan P."/>
        </authorList>
    </citation>
    <scope>NUCLEOTIDE SEQUENCE [LARGE SCALE GENOMIC DNA]</scope>
    <source>
        <strain evidence="2 3">V32-6</strain>
    </source>
</reference>
<organism evidence="2 3">
    <name type="scientific">Neobacillus cucumis</name>
    <dbReference type="NCBI Taxonomy" id="1740721"/>
    <lineage>
        <taxon>Bacteria</taxon>
        <taxon>Bacillati</taxon>
        <taxon>Bacillota</taxon>
        <taxon>Bacilli</taxon>
        <taxon>Bacillales</taxon>
        <taxon>Bacillaceae</taxon>
        <taxon>Neobacillus</taxon>
    </lineage>
</organism>
<evidence type="ECO:0000313" key="3">
    <source>
        <dbReference type="Proteomes" id="UP000234950"/>
    </source>
</evidence>
<proteinExistence type="predicted"/>
<dbReference type="RefSeq" id="WP_101648297.1">
    <property type="nucleotide sequence ID" value="NZ_PGVE01000048.1"/>
</dbReference>
<keyword evidence="1" id="KW-0472">Membrane</keyword>
<dbReference type="OrthoDB" id="1683460at2"/>
<gene>
    <name evidence="2" type="ORF">CVD27_12805</name>
</gene>
<keyword evidence="1" id="KW-1133">Transmembrane helix</keyword>
<dbReference type="InterPro" id="IPR048147">
    <property type="entry name" value="CBO0543-like"/>
</dbReference>
<feature type="transmembrane region" description="Helical" evidence="1">
    <location>
        <begin position="98"/>
        <end position="115"/>
    </location>
</feature>